<evidence type="ECO:0000313" key="1">
    <source>
        <dbReference type="EMBL" id="TXB66022.1"/>
    </source>
</evidence>
<proteinExistence type="predicted"/>
<dbReference type="OrthoDB" id="1114455at2"/>
<name>A0A5C6RXE1_9FLAO</name>
<reference evidence="1 2" key="1">
    <citation type="submission" date="2019-08" db="EMBL/GenBank/DDBJ databases">
        <title>Genome of Vicingus serpentipes NCIMB 15042.</title>
        <authorList>
            <person name="Bowman J.P."/>
        </authorList>
    </citation>
    <scope>NUCLEOTIDE SEQUENCE [LARGE SCALE GENOMIC DNA]</scope>
    <source>
        <strain evidence="1 2">NCIMB 15042</strain>
    </source>
</reference>
<keyword evidence="2" id="KW-1185">Reference proteome</keyword>
<dbReference type="AlphaFoldDB" id="A0A5C6RXE1"/>
<accession>A0A5C6RXE1</accession>
<protein>
    <submittedName>
        <fullName evidence="1">Type IX secretion system membrane protein PorP/SprF</fullName>
    </submittedName>
</protein>
<dbReference type="InterPro" id="IPR019861">
    <property type="entry name" value="PorP/SprF_Bacteroidetes"/>
</dbReference>
<comment type="caution">
    <text evidence="1">The sequence shown here is derived from an EMBL/GenBank/DDBJ whole genome shotgun (WGS) entry which is preliminary data.</text>
</comment>
<organism evidence="1 2">
    <name type="scientific">Vicingus serpentipes</name>
    <dbReference type="NCBI Taxonomy" id="1926625"/>
    <lineage>
        <taxon>Bacteria</taxon>
        <taxon>Pseudomonadati</taxon>
        <taxon>Bacteroidota</taxon>
        <taxon>Flavobacteriia</taxon>
        <taxon>Flavobacteriales</taxon>
        <taxon>Vicingaceae</taxon>
        <taxon>Vicingus</taxon>
    </lineage>
</organism>
<dbReference type="Proteomes" id="UP000321721">
    <property type="component" value="Unassembled WGS sequence"/>
</dbReference>
<gene>
    <name evidence="1" type="ORF">FRY74_05485</name>
</gene>
<dbReference type="Pfam" id="PF11751">
    <property type="entry name" value="PorP_SprF"/>
    <property type="match status" value="1"/>
</dbReference>
<dbReference type="EMBL" id="VOOS01000002">
    <property type="protein sequence ID" value="TXB66022.1"/>
    <property type="molecule type" value="Genomic_DNA"/>
</dbReference>
<dbReference type="NCBIfam" id="TIGR03519">
    <property type="entry name" value="T9SS_PorP_fam"/>
    <property type="match status" value="1"/>
</dbReference>
<dbReference type="RefSeq" id="WP_147099404.1">
    <property type="nucleotide sequence ID" value="NZ_VOOS01000002.1"/>
</dbReference>
<evidence type="ECO:0000313" key="2">
    <source>
        <dbReference type="Proteomes" id="UP000321721"/>
    </source>
</evidence>
<sequence length="335" mass="37966">MKSFFIKILTLSSILLIFTSLRGQDIHFSQFNNSPLNLNPGLTGSFVGDVRLVANLRNQWSSVTTPYSTYGLTIEGNTILNTPFNVGLGFYNDKAGDSEFSTLQIAPSLSYTIFLGDSSQTITIGGQPTFTQRKINYDKLQFDNQYNGLIYDPNLDNNETFSNEGRNYLNVHSGISWNYNIASRKSIAAGIAFHNIFTPKQSFFNDDNIQLHKRFTFHTNGLFRVSDKLDAVPSISFMTQHKFKELIIGGSAKYHLNNGNYKAAYLGIWYRNSDAAYFTAELDYGNFHFGASYDLNLSSLKVASNRRGGFEFSVIYIFEKYRPTIKRYKACPNYI</sequence>